<evidence type="ECO:0000256" key="7">
    <source>
        <dbReference type="RuleBase" id="RU364112"/>
    </source>
</evidence>
<evidence type="ECO:0000256" key="1">
    <source>
        <dbReference type="ARBA" id="ARBA00010342"/>
    </source>
</evidence>
<evidence type="ECO:0000313" key="10">
    <source>
        <dbReference type="Proteomes" id="UP000198773"/>
    </source>
</evidence>
<name>A0A1H4BKM2_ALKAM</name>
<keyword evidence="4 7" id="KW-0732">Signal</keyword>
<evidence type="ECO:0000256" key="2">
    <source>
        <dbReference type="ARBA" id="ARBA00022617"/>
    </source>
</evidence>
<organism evidence="9 10">
    <name type="scientific">Alkalimonas amylolytica</name>
    <dbReference type="NCBI Taxonomy" id="152573"/>
    <lineage>
        <taxon>Bacteria</taxon>
        <taxon>Pseudomonadati</taxon>
        <taxon>Pseudomonadota</taxon>
        <taxon>Gammaproteobacteria</taxon>
        <taxon>Alkalimonas</taxon>
    </lineage>
</organism>
<accession>A0A1H4BKM2</accession>
<dbReference type="AlphaFoldDB" id="A0A1H4BKM2"/>
<keyword evidence="6 7" id="KW-0408">Iron</keyword>
<feature type="transmembrane region" description="Helical" evidence="7">
    <location>
        <begin position="102"/>
        <end position="120"/>
    </location>
</feature>
<dbReference type="PANTHER" id="PTHR47870">
    <property type="entry name" value="CYTOCHROME C-TYPE BIOGENESIS PROTEIN CCMH"/>
    <property type="match status" value="1"/>
</dbReference>
<dbReference type="Gene3D" id="1.10.8.640">
    <property type="entry name" value="Cytochrome C biogenesis protein"/>
    <property type="match status" value="1"/>
</dbReference>
<dbReference type="GO" id="GO:0017004">
    <property type="term" value="P:cytochrome complex assembly"/>
    <property type="evidence" value="ECO:0007669"/>
    <property type="project" value="UniProtKB-KW"/>
</dbReference>
<keyword evidence="5" id="KW-0201">Cytochrome c-type biogenesis</keyword>
<evidence type="ECO:0000259" key="8">
    <source>
        <dbReference type="Pfam" id="PF03918"/>
    </source>
</evidence>
<dbReference type="GO" id="GO:0046872">
    <property type="term" value="F:metal ion binding"/>
    <property type="evidence" value="ECO:0007669"/>
    <property type="project" value="UniProtKB-KW"/>
</dbReference>
<evidence type="ECO:0000256" key="5">
    <source>
        <dbReference type="ARBA" id="ARBA00022748"/>
    </source>
</evidence>
<reference evidence="9 10" key="1">
    <citation type="submission" date="2016-10" db="EMBL/GenBank/DDBJ databases">
        <authorList>
            <person name="de Groot N.N."/>
        </authorList>
    </citation>
    <scope>NUCLEOTIDE SEQUENCE [LARGE SCALE GENOMIC DNA]</scope>
    <source>
        <strain evidence="9 10">CGMCC 1.3430</strain>
    </source>
</reference>
<dbReference type="GO" id="GO:0005886">
    <property type="term" value="C:plasma membrane"/>
    <property type="evidence" value="ECO:0007669"/>
    <property type="project" value="TreeGrafter"/>
</dbReference>
<feature type="signal peptide" evidence="7">
    <location>
        <begin position="1"/>
        <end position="18"/>
    </location>
</feature>
<dbReference type="OrthoDB" id="9804975at2"/>
<keyword evidence="7" id="KW-0812">Transmembrane</keyword>
<comment type="function">
    <text evidence="7">Possible subunit of a heme lyase.</text>
</comment>
<dbReference type="PANTHER" id="PTHR47870:SF1">
    <property type="entry name" value="CYTOCHROME C-TYPE BIOGENESIS PROTEIN CCMH"/>
    <property type="match status" value="1"/>
</dbReference>
<keyword evidence="7" id="KW-0472">Membrane</keyword>
<keyword evidence="7" id="KW-1133">Transmembrane helix</keyword>
<protein>
    <recommendedName>
        <fullName evidence="7">Cytochrome c-type biogenesis protein</fullName>
    </recommendedName>
</protein>
<dbReference type="EMBL" id="FNRM01000003">
    <property type="protein sequence ID" value="SEA48713.1"/>
    <property type="molecule type" value="Genomic_DNA"/>
</dbReference>
<comment type="similarity">
    <text evidence="1 7">Belongs to the CcmH/CycL/Ccl2/NrfF family.</text>
</comment>
<dbReference type="FunFam" id="1.10.8.640:FF:000001">
    <property type="entry name" value="Cytochrome c-type biogenesis protein"/>
    <property type="match status" value="1"/>
</dbReference>
<gene>
    <name evidence="9" type="ORF">SAMN04488051_103409</name>
</gene>
<feature type="chain" id="PRO_5011330413" description="Cytochrome c-type biogenesis protein" evidence="7">
    <location>
        <begin position="19"/>
        <end position="151"/>
    </location>
</feature>
<dbReference type="STRING" id="152573.SAMN04488051_103409"/>
<dbReference type="RefSeq" id="WP_091341778.1">
    <property type="nucleotide sequence ID" value="NZ_FNRM01000003.1"/>
</dbReference>
<dbReference type="CDD" id="cd16378">
    <property type="entry name" value="CcmH_N"/>
    <property type="match status" value="1"/>
</dbReference>
<keyword evidence="10" id="KW-1185">Reference proteome</keyword>
<dbReference type="InterPro" id="IPR038297">
    <property type="entry name" value="CcmH/CycL/NrfF/Ccl2_sf"/>
</dbReference>
<dbReference type="Proteomes" id="UP000198773">
    <property type="component" value="Unassembled WGS sequence"/>
</dbReference>
<proteinExistence type="inferred from homology"/>
<dbReference type="InterPro" id="IPR005616">
    <property type="entry name" value="CcmH/CycL/Ccl2/NrfF_N"/>
</dbReference>
<dbReference type="InterPro" id="IPR051263">
    <property type="entry name" value="C-type_cytochrome_biogenesis"/>
</dbReference>
<evidence type="ECO:0000313" key="9">
    <source>
        <dbReference type="EMBL" id="SEA48713.1"/>
    </source>
</evidence>
<evidence type="ECO:0000256" key="6">
    <source>
        <dbReference type="ARBA" id="ARBA00023004"/>
    </source>
</evidence>
<feature type="domain" description="CcmH/CycL/Ccl2/NrfF N-terminal" evidence="8">
    <location>
        <begin position="7"/>
        <end position="140"/>
    </location>
</feature>
<sequence>MSRFSALLLLLCSLPLWAGQEILPFEDDAKRQLYQELVQQLRCPQCQNQNIADSNAVVSIDMRNKTYELVQQGRSKQEVIDFMVDRYGNFVHYSPPLNPLTLLLWVLPVLMLVLMLWYMLRRRQAVPTSEASNPALEQELDAIIDAYRSKK</sequence>
<keyword evidence="2 7" id="KW-0349">Heme</keyword>
<keyword evidence="3 7" id="KW-0479">Metal-binding</keyword>
<evidence type="ECO:0000256" key="3">
    <source>
        <dbReference type="ARBA" id="ARBA00022723"/>
    </source>
</evidence>
<dbReference type="Pfam" id="PF03918">
    <property type="entry name" value="CcmH"/>
    <property type="match status" value="1"/>
</dbReference>
<evidence type="ECO:0000256" key="4">
    <source>
        <dbReference type="ARBA" id="ARBA00022729"/>
    </source>
</evidence>